<dbReference type="InterPro" id="IPR022603">
    <property type="entry name" value="DUF3152"/>
</dbReference>
<organism evidence="3 4">
    <name type="scientific">Geodermatophilus sabuli</name>
    <dbReference type="NCBI Taxonomy" id="1564158"/>
    <lineage>
        <taxon>Bacteria</taxon>
        <taxon>Bacillati</taxon>
        <taxon>Actinomycetota</taxon>
        <taxon>Actinomycetes</taxon>
        <taxon>Geodermatophilales</taxon>
        <taxon>Geodermatophilaceae</taxon>
        <taxon>Geodermatophilus</taxon>
    </lineage>
</organism>
<feature type="domain" description="DUF3152" evidence="2">
    <location>
        <begin position="215"/>
        <end position="385"/>
    </location>
</feature>
<dbReference type="Proteomes" id="UP000470246">
    <property type="component" value="Unassembled WGS sequence"/>
</dbReference>
<proteinExistence type="predicted"/>
<dbReference type="SUPFAM" id="SSF55486">
    <property type="entry name" value="Metalloproteases ('zincins'), catalytic domain"/>
    <property type="match status" value="1"/>
</dbReference>
<reference evidence="3 4" key="1">
    <citation type="submission" date="2020-02" db="EMBL/GenBank/DDBJ databases">
        <title>Geodermatophilus sabuli CPCC 205279 I12A-02694.</title>
        <authorList>
            <person name="Jiang Z."/>
        </authorList>
    </citation>
    <scope>NUCLEOTIDE SEQUENCE [LARGE SCALE GENOMIC DNA]</scope>
    <source>
        <strain evidence="3 4">I12A-02694</strain>
    </source>
</reference>
<dbReference type="Pfam" id="PF11350">
    <property type="entry name" value="DUF3152"/>
    <property type="match status" value="1"/>
</dbReference>
<evidence type="ECO:0000313" key="4">
    <source>
        <dbReference type="Proteomes" id="UP000470246"/>
    </source>
</evidence>
<sequence>MSPADAPPGRGPGRRPPLPGDPVRGLPRVPPLPDARGRPRDPASARTAGSPAPRPVPQGREPAAGRPASPPPRRRLPDAQPRPAGLHPTGPRLTDPRTAGPRLADHRLAGREPVDRRPLVGRRPPGGRIRRFVARWGWRAYAIPLLTLATLLTFGDLLLGGSGTTPTSASPAASTAPTPAPSSAPDAAVSEEPPAPAQGDAGPTETAPPPAGSTGFVQRGAGTVTIVDGASPVYGSGPLQRFVVEVEDGIGVDGGAFAAAVEATLGDPRSWGSGGQMSFQRVGVAEEAAGDYAFKVTLISPGNMEAYCPGVGTGGYTSCRYGDRAVINLARWETAVPDYEGDVPTYRQYVVNHEVGHALGNGHQRCPGAGQLAPVMQQQTLGLDGCAKNAWPHP</sequence>
<feature type="compositionally biased region" description="Low complexity" evidence="1">
    <location>
        <begin position="164"/>
        <end position="192"/>
    </location>
</feature>
<gene>
    <name evidence="3" type="ORF">GCU56_05280</name>
</gene>
<evidence type="ECO:0000256" key="1">
    <source>
        <dbReference type="SAM" id="MobiDB-lite"/>
    </source>
</evidence>
<protein>
    <submittedName>
        <fullName evidence="3">DUF3152 domain-containing protein</fullName>
    </submittedName>
</protein>
<dbReference type="GO" id="GO:0008237">
    <property type="term" value="F:metallopeptidase activity"/>
    <property type="evidence" value="ECO:0007669"/>
    <property type="project" value="InterPro"/>
</dbReference>
<evidence type="ECO:0000259" key="2">
    <source>
        <dbReference type="Pfam" id="PF11350"/>
    </source>
</evidence>
<keyword evidence="4" id="KW-1185">Reference proteome</keyword>
<feature type="region of interest" description="Disordered" evidence="1">
    <location>
        <begin position="1"/>
        <end position="127"/>
    </location>
</feature>
<name>A0A7K3VXA6_9ACTN</name>
<accession>A0A7K3VXA6</accession>
<feature type="region of interest" description="Disordered" evidence="1">
    <location>
        <begin position="164"/>
        <end position="217"/>
    </location>
</feature>
<feature type="compositionally biased region" description="Basic and acidic residues" evidence="1">
    <location>
        <begin position="103"/>
        <end position="118"/>
    </location>
</feature>
<evidence type="ECO:0000313" key="3">
    <source>
        <dbReference type="EMBL" id="NEK57285.1"/>
    </source>
</evidence>
<dbReference type="EMBL" id="JAAGWF010000007">
    <property type="protein sequence ID" value="NEK57285.1"/>
    <property type="molecule type" value="Genomic_DNA"/>
</dbReference>
<comment type="caution">
    <text evidence="3">The sequence shown here is derived from an EMBL/GenBank/DDBJ whole genome shotgun (WGS) entry which is preliminary data.</text>
</comment>
<feature type="compositionally biased region" description="Pro residues" evidence="1">
    <location>
        <begin position="1"/>
        <end position="20"/>
    </location>
</feature>
<dbReference type="Gene3D" id="3.40.390.10">
    <property type="entry name" value="Collagenase (Catalytic Domain)"/>
    <property type="match status" value="1"/>
</dbReference>
<dbReference type="AlphaFoldDB" id="A0A7K3VXA6"/>
<dbReference type="InterPro" id="IPR024079">
    <property type="entry name" value="MetalloPept_cat_dom_sf"/>
</dbReference>